<dbReference type="PROSITE" id="PS50293">
    <property type="entry name" value="TPR_REGION"/>
    <property type="match status" value="1"/>
</dbReference>
<dbReference type="InterPro" id="IPR013105">
    <property type="entry name" value="TPR_2"/>
</dbReference>
<evidence type="ECO:0000313" key="6">
    <source>
        <dbReference type="Proteomes" id="UP000253204"/>
    </source>
</evidence>
<feature type="repeat" description="TPR" evidence="3">
    <location>
        <begin position="43"/>
        <end position="76"/>
    </location>
</feature>
<dbReference type="PANTHER" id="PTHR45586">
    <property type="entry name" value="TPR REPEAT-CONTAINING PROTEIN PA4667"/>
    <property type="match status" value="1"/>
</dbReference>
<dbReference type="PANTHER" id="PTHR45586:SF1">
    <property type="entry name" value="LIPOPOLYSACCHARIDE ASSEMBLY PROTEIN B"/>
    <property type="match status" value="1"/>
</dbReference>
<dbReference type="Proteomes" id="UP000253204">
    <property type="component" value="Unassembled WGS sequence"/>
</dbReference>
<dbReference type="Gene3D" id="1.25.40.10">
    <property type="entry name" value="Tetratricopeptide repeat domain"/>
    <property type="match status" value="1"/>
</dbReference>
<dbReference type="EMBL" id="QPIJ01000012">
    <property type="protein sequence ID" value="RCV92521.1"/>
    <property type="molecule type" value="Genomic_DNA"/>
</dbReference>
<organism evidence="5 6">
    <name type="scientific">Vreelandella rituensis</name>
    <dbReference type="NCBI Taxonomy" id="2282306"/>
    <lineage>
        <taxon>Bacteria</taxon>
        <taxon>Pseudomonadati</taxon>
        <taxon>Pseudomonadota</taxon>
        <taxon>Gammaproteobacteria</taxon>
        <taxon>Oceanospirillales</taxon>
        <taxon>Halomonadaceae</taxon>
        <taxon>Vreelandella</taxon>
    </lineage>
</organism>
<dbReference type="InterPro" id="IPR051012">
    <property type="entry name" value="CellSynth/LPSAsmb/PSIAsmb"/>
</dbReference>
<dbReference type="SUPFAM" id="SSF48452">
    <property type="entry name" value="TPR-like"/>
    <property type="match status" value="1"/>
</dbReference>
<keyword evidence="1" id="KW-0677">Repeat</keyword>
<evidence type="ECO:0000256" key="2">
    <source>
        <dbReference type="ARBA" id="ARBA00022803"/>
    </source>
</evidence>
<dbReference type="Pfam" id="PF13181">
    <property type="entry name" value="TPR_8"/>
    <property type="match status" value="1"/>
</dbReference>
<dbReference type="Pfam" id="PF14559">
    <property type="entry name" value="TPR_19"/>
    <property type="match status" value="1"/>
</dbReference>
<feature type="repeat" description="TPR" evidence="3">
    <location>
        <begin position="77"/>
        <end position="110"/>
    </location>
</feature>
<evidence type="ECO:0000313" key="5">
    <source>
        <dbReference type="EMBL" id="RCV92521.1"/>
    </source>
</evidence>
<dbReference type="PROSITE" id="PS51257">
    <property type="entry name" value="PROKAR_LIPOPROTEIN"/>
    <property type="match status" value="1"/>
</dbReference>
<feature type="signal peptide" evidence="4">
    <location>
        <begin position="1"/>
        <end position="32"/>
    </location>
</feature>
<evidence type="ECO:0000256" key="4">
    <source>
        <dbReference type="SAM" id="SignalP"/>
    </source>
</evidence>
<dbReference type="AlphaFoldDB" id="A0A368U6L4"/>
<dbReference type="NCBIfam" id="TIGR02521">
    <property type="entry name" value="type_IV_pilW"/>
    <property type="match status" value="1"/>
</dbReference>
<feature type="chain" id="PRO_5017083046" evidence="4">
    <location>
        <begin position="33"/>
        <end position="245"/>
    </location>
</feature>
<dbReference type="PROSITE" id="PS50005">
    <property type="entry name" value="TPR"/>
    <property type="match status" value="3"/>
</dbReference>
<keyword evidence="4" id="KW-0732">Signal</keyword>
<name>A0A368U6L4_9GAMM</name>
<dbReference type="InterPro" id="IPR019734">
    <property type="entry name" value="TPR_rpt"/>
</dbReference>
<dbReference type="InterPro" id="IPR013360">
    <property type="entry name" value="Pilus_4_PilW"/>
</dbReference>
<dbReference type="OrthoDB" id="129043at2"/>
<dbReference type="InterPro" id="IPR011990">
    <property type="entry name" value="TPR-like_helical_dom_sf"/>
</dbReference>
<keyword evidence="6" id="KW-1185">Reference proteome</keyword>
<gene>
    <name evidence="5" type="ORF">DU506_07395</name>
</gene>
<comment type="caution">
    <text evidence="5">The sequence shown here is derived from an EMBL/GenBank/DDBJ whole genome shotgun (WGS) entry which is preliminary data.</text>
</comment>
<evidence type="ECO:0000256" key="1">
    <source>
        <dbReference type="ARBA" id="ARBA00022737"/>
    </source>
</evidence>
<proteinExistence type="predicted"/>
<dbReference type="Pfam" id="PF07719">
    <property type="entry name" value="TPR_2"/>
    <property type="match status" value="1"/>
</dbReference>
<reference evidence="5 6" key="1">
    <citation type="submission" date="2018-07" db="EMBL/GenBank/DDBJ databases">
        <title>Halomonas rutogse sp. nov., isolated from Lake TangqianCo on Tibetan Plateau.</title>
        <authorList>
            <person name="Lu H."/>
            <person name="Xing P."/>
            <person name="Wu Q."/>
        </authorList>
    </citation>
    <scope>NUCLEOTIDE SEQUENCE [LARGE SCALE GENOMIC DNA]</scope>
    <source>
        <strain evidence="5 6">TQ8S</strain>
    </source>
</reference>
<protein>
    <submittedName>
        <fullName evidence="5">Type IV pilus biogenesis/stability protein PilW</fullName>
    </submittedName>
</protein>
<feature type="repeat" description="TPR" evidence="3">
    <location>
        <begin position="147"/>
        <end position="180"/>
    </location>
</feature>
<dbReference type="RefSeq" id="WP_114486295.1">
    <property type="nucleotide sequence ID" value="NZ_CBCSHM010000008.1"/>
</dbReference>
<dbReference type="SMART" id="SM00028">
    <property type="entry name" value="TPR"/>
    <property type="match status" value="4"/>
</dbReference>
<keyword evidence="2 3" id="KW-0802">TPR repeat</keyword>
<sequence>MHRRYNSERCKRTPLLFTLLSVLWLSGCAAQATSSPGADDSAVEAYTQLGVAYLERDNLSRALNALDRALQIAPEHSEALQAIALVYQRQGESALADEYFQRALRAEPNFTRARNNYAAFLYDQARFKQACEQLEQASQDAQYANRTQLFTNLGQCYLALNETEAARTSLQRAQQIDPRNPRGYLMLAELEYSQGNYQRARQPLETFLRLAGPNQMALSMAIDIAHAEGDHAQAADYQRQLDALR</sequence>
<accession>A0A368U6L4</accession>
<evidence type="ECO:0000256" key="3">
    <source>
        <dbReference type="PROSITE-ProRule" id="PRU00339"/>
    </source>
</evidence>